<evidence type="ECO:0000313" key="8">
    <source>
        <dbReference type="EMBL" id="CAN81136.1"/>
    </source>
</evidence>
<dbReference type="InterPro" id="IPR001611">
    <property type="entry name" value="Leu-rich_rpt"/>
</dbReference>
<feature type="domain" description="Reverse transcriptase Ty1/copia-type" evidence="7">
    <location>
        <begin position="1"/>
        <end position="82"/>
    </location>
</feature>
<evidence type="ECO:0000256" key="3">
    <source>
        <dbReference type="ARBA" id="ARBA00023170"/>
    </source>
</evidence>
<keyword evidence="5" id="KW-0812">Transmembrane</keyword>
<keyword evidence="5" id="KW-0472">Membrane</keyword>
<gene>
    <name evidence="8" type="ORF">VITISV_000832</name>
</gene>
<evidence type="ECO:0000256" key="5">
    <source>
        <dbReference type="SAM" id="Phobius"/>
    </source>
</evidence>
<feature type="region of interest" description="Disordered" evidence="4">
    <location>
        <begin position="328"/>
        <end position="348"/>
    </location>
</feature>
<feature type="compositionally biased region" description="Polar residues" evidence="4">
    <location>
        <begin position="333"/>
        <end position="343"/>
    </location>
</feature>
<dbReference type="Gene3D" id="3.30.300.10">
    <property type="match status" value="1"/>
</dbReference>
<proteinExistence type="predicted"/>
<dbReference type="GO" id="GO:0003922">
    <property type="term" value="F:GMP synthase (glutamine-hydrolyzing) activity"/>
    <property type="evidence" value="ECO:0007669"/>
    <property type="project" value="InterPro"/>
</dbReference>
<dbReference type="PANTHER" id="PTHR48053:SF164">
    <property type="entry name" value="LEUCINE-RICH REPEAT-CONTAINING N-TERMINAL PLANT-TYPE DOMAIN-CONTAINING PROTEIN"/>
    <property type="match status" value="1"/>
</dbReference>
<dbReference type="Pfam" id="PF07727">
    <property type="entry name" value="RVT_2"/>
    <property type="match status" value="1"/>
</dbReference>
<dbReference type="Gene3D" id="3.80.10.10">
    <property type="entry name" value="Ribonuclease Inhibitor"/>
    <property type="match status" value="1"/>
</dbReference>
<dbReference type="AlphaFoldDB" id="A5BHE4"/>
<keyword evidence="2" id="KW-0732">Signal</keyword>
<accession>A5BHE4</accession>
<evidence type="ECO:0000256" key="2">
    <source>
        <dbReference type="ARBA" id="ARBA00022729"/>
    </source>
</evidence>
<dbReference type="Pfam" id="PF00560">
    <property type="entry name" value="LRR_1"/>
    <property type="match status" value="1"/>
</dbReference>
<dbReference type="Gene3D" id="3.30.200.20">
    <property type="entry name" value="Phosphorylase Kinase, domain 1"/>
    <property type="match status" value="1"/>
</dbReference>
<dbReference type="InterPro" id="IPR032675">
    <property type="entry name" value="LRR_dom_sf"/>
</dbReference>
<dbReference type="CDD" id="cd09272">
    <property type="entry name" value="RNase_HI_RT_Ty1"/>
    <property type="match status" value="1"/>
</dbReference>
<dbReference type="InterPro" id="IPR013103">
    <property type="entry name" value="RVT_2"/>
</dbReference>
<keyword evidence="5" id="KW-1133">Transmembrane helix</keyword>
<dbReference type="GO" id="GO:0005524">
    <property type="term" value="F:ATP binding"/>
    <property type="evidence" value="ECO:0007669"/>
    <property type="project" value="InterPro"/>
</dbReference>
<sequence length="445" mass="49701">MDVKTAFLNCDLEDYMMQLDEFIVKGQEHLVCKLHKSIYRLKQTSRSWNRCFDQAIKTLDSDQNEDEPSVYKKMQGSIVVFLVLDSRKSTADFVFTLGGGAVSWKSVKQSYIAISTMEFEYVVASEAIKEVVWLHKFLSGLGVVPLVVPSLVPFCDNNRTCIRLVGVHGDQRTHSHVVALRGVTSHNGMAANWNQPRVKTVVPSEHSTTEIENNSKAEHRKGLEELGINSLDFFPRNFCRQCNILNGLLVNVSNNRISGVLKTGTMCKSLKFFNVFKNQIFDSIPQGQIPMELGQLKYLKYLSLASNNLTGGIPSSFKHHFLAEQSSDHSKCNESSTTPLQSSSKDDDGLSSIEIASIISTSAIFSVLMALVVLFFYKRKWSPKSRVQGFETKEIIDFTYIGVPLTFENITWATRNFNASNCIGNGGFDATYKAEISPGALVVVK</sequence>
<dbReference type="Pfam" id="PF00958">
    <property type="entry name" value="GMP_synt_C"/>
    <property type="match status" value="1"/>
</dbReference>
<evidence type="ECO:0000259" key="7">
    <source>
        <dbReference type="Pfam" id="PF07727"/>
    </source>
</evidence>
<evidence type="ECO:0000259" key="6">
    <source>
        <dbReference type="Pfam" id="PF00958"/>
    </source>
</evidence>
<dbReference type="InterPro" id="IPR051716">
    <property type="entry name" value="Plant_RL_S/T_kinase"/>
</dbReference>
<evidence type="ECO:0000256" key="1">
    <source>
        <dbReference type="ARBA" id="ARBA00004479"/>
    </source>
</evidence>
<reference evidence="8" key="1">
    <citation type="journal article" date="2007" name="PLoS ONE">
        <title>The first genome sequence of an elite grapevine cultivar (Pinot noir Vitis vinifera L.): coping with a highly heterozygous genome.</title>
        <authorList>
            <person name="Velasco R."/>
            <person name="Zharkikh A."/>
            <person name="Troggio M."/>
            <person name="Cartwright D.A."/>
            <person name="Cestaro A."/>
            <person name="Pruss D."/>
            <person name="Pindo M."/>
            <person name="FitzGerald L.M."/>
            <person name="Vezzulli S."/>
            <person name="Reid J."/>
            <person name="Malacarne G."/>
            <person name="Iliev D."/>
            <person name="Coppola G."/>
            <person name="Wardell B."/>
            <person name="Micheletti D."/>
            <person name="Macalma T."/>
            <person name="Facci M."/>
            <person name="Mitchell J.T."/>
            <person name="Perazzolli M."/>
            <person name="Eldredge G."/>
            <person name="Gatto P."/>
            <person name="Oyzerski R."/>
            <person name="Moretto M."/>
            <person name="Gutin N."/>
            <person name="Stefanini M."/>
            <person name="Chen Y."/>
            <person name="Segala C."/>
            <person name="Davenport C."/>
            <person name="Dematte L."/>
            <person name="Mraz A."/>
            <person name="Battilana J."/>
            <person name="Stormo K."/>
            <person name="Costa F."/>
            <person name="Tao Q."/>
            <person name="Si-Ammour A."/>
            <person name="Harkins T."/>
            <person name="Lackey A."/>
            <person name="Perbost C."/>
            <person name="Taillon B."/>
            <person name="Stella A."/>
            <person name="Solovyev V."/>
            <person name="Fawcett J.A."/>
            <person name="Sterck L."/>
            <person name="Vandepoele K."/>
            <person name="Grando S.M."/>
            <person name="Toppo S."/>
            <person name="Moser C."/>
            <person name="Lanchbury J."/>
            <person name="Bogden R."/>
            <person name="Skolnick M."/>
            <person name="Sgaramella V."/>
            <person name="Bhatnagar S.K."/>
            <person name="Fontana P."/>
            <person name="Gutin A."/>
            <person name="Van de Peer Y."/>
            <person name="Salamini F."/>
            <person name="Viola R."/>
        </authorList>
    </citation>
    <scope>NUCLEOTIDE SEQUENCE</scope>
</reference>
<dbReference type="SUPFAM" id="SSF52058">
    <property type="entry name" value="L domain-like"/>
    <property type="match status" value="1"/>
</dbReference>
<dbReference type="SUPFAM" id="SSF54810">
    <property type="entry name" value="GMP synthetase C-terminal dimerisation domain"/>
    <property type="match status" value="1"/>
</dbReference>
<keyword evidence="3" id="KW-0675">Receptor</keyword>
<comment type="subcellular location">
    <subcellularLocation>
        <location evidence="1">Membrane</location>
        <topology evidence="1">Single-pass type I membrane protein</topology>
    </subcellularLocation>
</comment>
<name>A5BHE4_VITVI</name>
<dbReference type="InterPro" id="IPR001674">
    <property type="entry name" value="GMP_synth_C"/>
</dbReference>
<protein>
    <recommendedName>
        <fullName evidence="9">Retrovirus-related Pol polyprotein from transposon TNT 1-94</fullName>
    </recommendedName>
</protein>
<evidence type="ECO:0000256" key="4">
    <source>
        <dbReference type="SAM" id="MobiDB-lite"/>
    </source>
</evidence>
<dbReference type="GO" id="GO:0016020">
    <property type="term" value="C:membrane"/>
    <property type="evidence" value="ECO:0007669"/>
    <property type="project" value="UniProtKB-SubCell"/>
</dbReference>
<organism evidence="8">
    <name type="scientific">Vitis vinifera</name>
    <name type="common">Grape</name>
    <dbReference type="NCBI Taxonomy" id="29760"/>
    <lineage>
        <taxon>Eukaryota</taxon>
        <taxon>Viridiplantae</taxon>
        <taxon>Streptophyta</taxon>
        <taxon>Embryophyta</taxon>
        <taxon>Tracheophyta</taxon>
        <taxon>Spermatophyta</taxon>
        <taxon>Magnoliopsida</taxon>
        <taxon>eudicotyledons</taxon>
        <taxon>Gunneridae</taxon>
        <taxon>Pentapetalae</taxon>
        <taxon>rosids</taxon>
        <taxon>Vitales</taxon>
        <taxon>Vitaceae</taxon>
        <taxon>Viteae</taxon>
        <taxon>Vitis</taxon>
    </lineage>
</organism>
<dbReference type="PANTHER" id="PTHR48053">
    <property type="entry name" value="LEUCINE RICH REPEAT FAMILY PROTEIN, EXPRESSED"/>
    <property type="match status" value="1"/>
</dbReference>
<evidence type="ECO:0008006" key="9">
    <source>
        <dbReference type="Google" id="ProtNLM"/>
    </source>
</evidence>
<feature type="domain" description="GMP synthase C-terminal" evidence="6">
    <location>
        <begin position="162"/>
        <end position="196"/>
    </location>
</feature>
<feature type="transmembrane region" description="Helical" evidence="5">
    <location>
        <begin position="355"/>
        <end position="377"/>
    </location>
</feature>
<dbReference type="EMBL" id="AM459691">
    <property type="protein sequence ID" value="CAN81136.1"/>
    <property type="molecule type" value="Genomic_DNA"/>
</dbReference>